<reference evidence="8" key="1">
    <citation type="submission" date="2015-07" db="EMBL/GenBank/DDBJ databases">
        <title>MeaNS - Measles Nucleotide Surveillance Program.</title>
        <authorList>
            <person name="Tran T."/>
            <person name="Druce J."/>
        </authorList>
    </citation>
    <scope>NUCLEOTIDE SEQUENCE</scope>
    <source>
        <strain evidence="8">UCB-OBI-ISO-001</strain>
        <tissue evidence="8">Gonad</tissue>
    </source>
</reference>
<dbReference type="GO" id="GO:0030488">
    <property type="term" value="P:tRNA methylation"/>
    <property type="evidence" value="ECO:0007669"/>
    <property type="project" value="InterPro"/>
</dbReference>
<dbReference type="AlphaFoldDB" id="A0A0L8FP62"/>
<dbReference type="PANTHER" id="PTHR12945:SF0">
    <property type="entry name" value="TRNA (ADENINE(58)-N(1))-METHYLTRANSFERASE NON-CATALYTIC SUBUNIT TRM6"/>
    <property type="match status" value="1"/>
</dbReference>
<evidence type="ECO:0000256" key="7">
    <source>
        <dbReference type="SAM" id="MobiDB-lite"/>
    </source>
</evidence>
<dbReference type="EMBL" id="KQ428115">
    <property type="protein sequence ID" value="KOF66433.1"/>
    <property type="molecule type" value="Genomic_DNA"/>
</dbReference>
<keyword evidence="5" id="KW-0539">Nucleus</keyword>
<feature type="compositionally biased region" description="Basic and acidic residues" evidence="7">
    <location>
        <begin position="326"/>
        <end position="348"/>
    </location>
</feature>
<keyword evidence="4" id="KW-0819">tRNA processing</keyword>
<evidence type="ECO:0000256" key="5">
    <source>
        <dbReference type="ARBA" id="ARBA00023242"/>
    </source>
</evidence>
<dbReference type="PANTHER" id="PTHR12945">
    <property type="entry name" value="TRANSLATION INITIATION FACTOR EIF3-RELATED"/>
    <property type="match status" value="1"/>
</dbReference>
<proteinExistence type="inferred from homology"/>
<dbReference type="GO" id="GO:0031515">
    <property type="term" value="C:tRNA (m1A) methyltransferase complex"/>
    <property type="evidence" value="ECO:0007669"/>
    <property type="project" value="InterPro"/>
</dbReference>
<protein>
    <recommendedName>
        <fullName evidence="3">tRNA (adenine(58)-N(1))-methyltransferase non-catalytic subunit TRM6</fullName>
    </recommendedName>
    <alternativeName>
        <fullName evidence="6">tRNA(m1A58)-methyltransferase subunit TRM6</fullName>
    </alternativeName>
</protein>
<dbReference type="InterPro" id="IPR017423">
    <property type="entry name" value="TRM6"/>
</dbReference>
<dbReference type="OMA" id="TRCRPYQ"/>
<evidence type="ECO:0000256" key="4">
    <source>
        <dbReference type="ARBA" id="ARBA00022694"/>
    </source>
</evidence>
<comment type="similarity">
    <text evidence="2">Belongs to the TRM6/GCD10 family.</text>
</comment>
<dbReference type="STRING" id="37653.A0A0L8FP62"/>
<sequence>MEDSVVRMSARKIIKEGDHIVMKRDDSYRIMQVRLNRYVFVDKHKFKLDGMVGCPYGSRFEVKNDTIVQVDRHSWKVNIPDCGKGVDNRNIVGKDSNQQLSHEEIMAMKKDGLAGESIIGRLIENSSTFSLKTEYAQDKYIKKKKRKYMLVFVVLRPTTRILIEMYFAKSPAKMCHLRIDSLAQILMLGNIRADMNVAVVDTCLGIVVGAVMERLGGRGNVIHVYHGQNPSRPAVECYDFDQDHMDTLHSFPMEKLNLLKHTGNIVTDDESKPTAVDENEPKVKELKLETCPDNEESSETAATIVKSEVTDNELESNPELSPEDTNDNKSEMKNEESDNCEDTSKNDVDSSAINSKSTSLEEKQNETVDSVDSVKPEKKRYRGTFENREAKRESFAKKLVTTQSLMVSKELDSIIIASKFYPTPLVLNLLRYLRPSRQIVVYSQYKESLLECYAQLRELGCLVNFRLTETWLREFQVLPMRTHPLVNMSGTGGYLLVATTVLKT</sequence>
<dbReference type="Gene3D" id="3.40.50.150">
    <property type="entry name" value="Vaccinia Virus protein VP39"/>
    <property type="match status" value="1"/>
</dbReference>
<name>A0A0L8FP62_OCTBM</name>
<evidence type="ECO:0000256" key="6">
    <source>
        <dbReference type="ARBA" id="ARBA00032319"/>
    </source>
</evidence>
<gene>
    <name evidence="8" type="ORF">OCBIM_22012301mg</name>
</gene>
<feature type="compositionally biased region" description="Acidic residues" evidence="7">
    <location>
        <begin position="310"/>
        <end position="325"/>
    </location>
</feature>
<dbReference type="Pfam" id="PF04189">
    <property type="entry name" value="Gcd10p"/>
    <property type="match status" value="1"/>
</dbReference>
<feature type="region of interest" description="Disordered" evidence="7">
    <location>
        <begin position="306"/>
        <end position="385"/>
    </location>
</feature>
<evidence type="ECO:0000256" key="1">
    <source>
        <dbReference type="ARBA" id="ARBA00004123"/>
    </source>
</evidence>
<evidence type="ECO:0000313" key="8">
    <source>
        <dbReference type="EMBL" id="KOF66433.1"/>
    </source>
</evidence>
<feature type="compositionally biased region" description="Polar residues" evidence="7">
    <location>
        <begin position="349"/>
        <end position="358"/>
    </location>
</feature>
<feature type="compositionally biased region" description="Basic and acidic residues" evidence="7">
    <location>
        <begin position="359"/>
        <end position="376"/>
    </location>
</feature>
<dbReference type="InterPro" id="IPR029063">
    <property type="entry name" value="SAM-dependent_MTases_sf"/>
</dbReference>
<evidence type="ECO:0000256" key="2">
    <source>
        <dbReference type="ARBA" id="ARBA00008320"/>
    </source>
</evidence>
<dbReference type="OrthoDB" id="10254665at2759"/>
<dbReference type="KEGG" id="obi:106882090"/>
<evidence type="ECO:0000256" key="3">
    <source>
        <dbReference type="ARBA" id="ARBA00021704"/>
    </source>
</evidence>
<accession>A0A0L8FP62</accession>
<comment type="subcellular location">
    <subcellularLocation>
        <location evidence="1">Nucleus</location>
    </subcellularLocation>
</comment>
<dbReference type="GO" id="GO:0005634">
    <property type="term" value="C:nucleus"/>
    <property type="evidence" value="ECO:0007669"/>
    <property type="project" value="UniProtKB-SubCell"/>
</dbReference>
<organism evidence="8">
    <name type="scientific">Octopus bimaculoides</name>
    <name type="common">California two-spotted octopus</name>
    <dbReference type="NCBI Taxonomy" id="37653"/>
    <lineage>
        <taxon>Eukaryota</taxon>
        <taxon>Metazoa</taxon>
        <taxon>Spiralia</taxon>
        <taxon>Lophotrochozoa</taxon>
        <taxon>Mollusca</taxon>
        <taxon>Cephalopoda</taxon>
        <taxon>Coleoidea</taxon>
        <taxon>Octopodiformes</taxon>
        <taxon>Octopoda</taxon>
        <taxon>Incirrata</taxon>
        <taxon>Octopodidae</taxon>
        <taxon>Octopus</taxon>
    </lineage>
</organism>